<feature type="transmembrane region" description="Helical" evidence="1">
    <location>
        <begin position="130"/>
        <end position="163"/>
    </location>
</feature>
<dbReference type="EMBL" id="CP116341">
    <property type="protein sequence ID" value="WOV83133.1"/>
    <property type="molecule type" value="Genomic_DNA"/>
</dbReference>
<evidence type="ECO:0000313" key="2">
    <source>
        <dbReference type="EMBL" id="WOV83133.1"/>
    </source>
</evidence>
<feature type="transmembrane region" description="Helical" evidence="1">
    <location>
        <begin position="253"/>
        <end position="279"/>
    </location>
</feature>
<name>A0ABZ0KTJ4_9BACL</name>
<reference evidence="2 3" key="1">
    <citation type="submission" date="2023-01" db="EMBL/GenBank/DDBJ databases">
        <title>Sporosarcina sp. nov., isolated from Korean tranditional fermented seafood 'Jeotgal'.</title>
        <authorList>
            <person name="Yang A.-I."/>
        </authorList>
    </citation>
    <scope>NUCLEOTIDE SEQUENCE [LARGE SCALE GENOMIC DNA]</scope>
    <source>
        <strain evidence="2 3">B2O-1</strain>
    </source>
</reference>
<evidence type="ECO:0000256" key="1">
    <source>
        <dbReference type="SAM" id="Phobius"/>
    </source>
</evidence>
<accession>A0ABZ0KTJ4</accession>
<organism evidence="2 3">
    <name type="scientific">Sporosarcina jeotgali</name>
    <dbReference type="NCBI Taxonomy" id="3020056"/>
    <lineage>
        <taxon>Bacteria</taxon>
        <taxon>Bacillati</taxon>
        <taxon>Bacillota</taxon>
        <taxon>Bacilli</taxon>
        <taxon>Bacillales</taxon>
        <taxon>Caryophanaceae</taxon>
        <taxon>Sporosarcina</taxon>
    </lineage>
</organism>
<dbReference type="PANTHER" id="PTHR33133">
    <property type="entry name" value="OS08G0107100 PROTEIN-RELATED"/>
    <property type="match status" value="1"/>
</dbReference>
<sequence length="302" mass="33471">MNERLNRPKRFGEILDLTFSLSKKHFKIFFFISLIFMGPVYLIEALIKLVSGVNFFREVSVGGAWYENIAASFEVEETTSLGADLGVVLLGFVSLFIFPVATAATLFVVDHLRKNETYTVGSVVKKAFARYGAIIGSTLLFTLMVTGLILLPIMFIAIVFVLGIATLPVVGIIVGVLLFLAFAIVIGYLLTRWSFYFGSAVLGEGTPGFTRSWRLTRTQGWKLVGLYIIFFLLISIVSSAFELTFGLFLGNSVLLSMILSLVNIVTTLIFAVGFAVMYFDLKVRHDAEDLKELIDEYAVVQS</sequence>
<gene>
    <name evidence="2" type="ORF">PGH26_09335</name>
</gene>
<protein>
    <recommendedName>
        <fullName evidence="4">Glycerophosphoryl diester phosphodiesterase membrane domain-containing protein</fullName>
    </recommendedName>
</protein>
<feature type="transmembrane region" description="Helical" evidence="1">
    <location>
        <begin position="85"/>
        <end position="109"/>
    </location>
</feature>
<keyword evidence="1" id="KW-1133">Transmembrane helix</keyword>
<keyword evidence="1" id="KW-0472">Membrane</keyword>
<dbReference type="RefSeq" id="WP_323690808.1">
    <property type="nucleotide sequence ID" value="NZ_CP116341.1"/>
</dbReference>
<dbReference type="PANTHER" id="PTHR33133:SF1">
    <property type="entry name" value="EXPRESSED PROTEIN-RELATED"/>
    <property type="match status" value="1"/>
</dbReference>
<dbReference type="Proteomes" id="UP001303532">
    <property type="component" value="Chromosome"/>
</dbReference>
<keyword evidence="1" id="KW-0812">Transmembrane</keyword>
<evidence type="ECO:0000313" key="3">
    <source>
        <dbReference type="Proteomes" id="UP001303532"/>
    </source>
</evidence>
<feature type="transmembrane region" description="Helical" evidence="1">
    <location>
        <begin position="169"/>
        <end position="190"/>
    </location>
</feature>
<keyword evidence="3" id="KW-1185">Reference proteome</keyword>
<proteinExistence type="predicted"/>
<evidence type="ECO:0008006" key="4">
    <source>
        <dbReference type="Google" id="ProtNLM"/>
    </source>
</evidence>
<feature type="transmembrane region" description="Helical" evidence="1">
    <location>
        <begin position="221"/>
        <end position="241"/>
    </location>
</feature>
<feature type="transmembrane region" description="Helical" evidence="1">
    <location>
        <begin position="28"/>
        <end position="47"/>
    </location>
</feature>